<keyword evidence="2" id="KW-0963">Cytoplasm</keyword>
<evidence type="ECO:0000313" key="6">
    <source>
        <dbReference type="EMBL" id="AAS53523.1"/>
    </source>
</evidence>
<dbReference type="AlphaFoldDB" id="Q754B8"/>
<evidence type="ECO:0000259" key="5">
    <source>
        <dbReference type="PROSITE" id="PS50893"/>
    </source>
</evidence>
<evidence type="ECO:0000256" key="4">
    <source>
        <dbReference type="ARBA" id="ARBA00022840"/>
    </source>
</evidence>
<dbReference type="KEGG" id="ago:AGOS_AFR152C"/>
<evidence type="ECO:0000256" key="2">
    <source>
        <dbReference type="ARBA" id="ARBA00022490"/>
    </source>
</evidence>
<dbReference type="InParanoid" id="Q754B8"/>
<dbReference type="FunFam" id="3.40.50.300:FF:001930">
    <property type="entry name" value="ABC ATPase"/>
    <property type="match status" value="1"/>
</dbReference>
<dbReference type="GO" id="GO:0005737">
    <property type="term" value="C:cytoplasm"/>
    <property type="evidence" value="ECO:0007669"/>
    <property type="project" value="UniProtKB-SubCell"/>
</dbReference>
<gene>
    <name evidence="6" type="ORF">AGOS_AFR152C</name>
</gene>
<dbReference type="PROSITE" id="PS50893">
    <property type="entry name" value="ABC_TRANSPORTER_2"/>
    <property type="match status" value="1"/>
</dbReference>
<reference evidence="7" key="2">
    <citation type="journal article" date="2013" name="G3 (Bethesda)">
        <title>Genomes of Ashbya fungi isolated from insects reveal four mating-type loci, numerous translocations, lack of transposons, and distinct gene duplications.</title>
        <authorList>
            <person name="Dietrich F.S."/>
            <person name="Voegeli S."/>
            <person name="Kuo S."/>
            <person name="Philippsen P."/>
        </authorList>
    </citation>
    <scope>GENOME REANNOTATION</scope>
    <source>
        <strain evidence="7">ATCC 10895 / CBS 109.51 / FGSC 9923 / NRRL Y-1056</strain>
    </source>
</reference>
<dbReference type="InterPro" id="IPR003593">
    <property type="entry name" value="AAA+_ATPase"/>
</dbReference>
<dbReference type="Gene3D" id="3.40.50.300">
    <property type="entry name" value="P-loop containing nucleotide triphosphate hydrolases"/>
    <property type="match status" value="1"/>
</dbReference>
<dbReference type="EMBL" id="AE016819">
    <property type="protein sequence ID" value="AAS53523.1"/>
    <property type="molecule type" value="Genomic_DNA"/>
</dbReference>
<dbReference type="OMA" id="YLGTEWV"/>
<feature type="domain" description="ABC transporter" evidence="5">
    <location>
        <begin position="7"/>
        <end position="240"/>
    </location>
</feature>
<dbReference type="HOGENOM" id="CLU_057592_3_0_1"/>
<name>Q754B8_EREGS</name>
<dbReference type="RefSeq" id="NP_985699.1">
    <property type="nucleotide sequence ID" value="NM_211053.1"/>
</dbReference>
<comment type="subcellular location">
    <subcellularLocation>
        <location evidence="1">Cytoplasm</location>
    </subcellularLocation>
</comment>
<dbReference type="GO" id="GO:0005524">
    <property type="term" value="F:ATP binding"/>
    <property type="evidence" value="ECO:0007669"/>
    <property type="project" value="UniProtKB-KW"/>
</dbReference>
<dbReference type="Proteomes" id="UP000000591">
    <property type="component" value="Chromosome VI"/>
</dbReference>
<keyword evidence="3" id="KW-0547">Nucleotide-binding</keyword>
<dbReference type="STRING" id="284811.Q754B8"/>
<evidence type="ECO:0000256" key="1">
    <source>
        <dbReference type="ARBA" id="ARBA00004496"/>
    </source>
</evidence>
<proteinExistence type="predicted"/>
<dbReference type="eggNOG" id="KOG2355">
    <property type="taxonomic scope" value="Eukaryota"/>
</dbReference>
<dbReference type="PANTHER" id="PTHR43158">
    <property type="entry name" value="SKFA PEPTIDE EXPORT ATP-BINDING PROTEIN SKFE"/>
    <property type="match status" value="1"/>
</dbReference>
<reference evidence="6 7" key="1">
    <citation type="journal article" date="2004" name="Science">
        <title>The Ashbya gossypii genome as a tool for mapping the ancient Saccharomyces cerevisiae genome.</title>
        <authorList>
            <person name="Dietrich F.S."/>
            <person name="Voegeli S."/>
            <person name="Brachat S."/>
            <person name="Lerch A."/>
            <person name="Gates K."/>
            <person name="Steiner S."/>
            <person name="Mohr C."/>
            <person name="Pohlmann R."/>
            <person name="Luedi P."/>
            <person name="Choi S."/>
            <person name="Wing R.A."/>
            <person name="Flavier A."/>
            <person name="Gaffney T.D."/>
            <person name="Philippsen P."/>
        </authorList>
    </citation>
    <scope>NUCLEOTIDE SEQUENCE [LARGE SCALE GENOMIC DNA]</scope>
    <source>
        <strain evidence="7">ATCC 10895 / CBS 109.51 / FGSC 9923 / NRRL Y-1056</strain>
    </source>
</reference>
<dbReference type="GO" id="GO:0016887">
    <property type="term" value="F:ATP hydrolysis activity"/>
    <property type="evidence" value="ECO:0007669"/>
    <property type="project" value="InterPro"/>
</dbReference>
<dbReference type="SMART" id="SM00382">
    <property type="entry name" value="AAA"/>
    <property type="match status" value="1"/>
</dbReference>
<protein>
    <submittedName>
        <fullName evidence="6">AFR152Cp</fullName>
    </submittedName>
</protein>
<organism evidence="6 7">
    <name type="scientific">Eremothecium gossypii (strain ATCC 10895 / CBS 109.51 / FGSC 9923 / NRRL Y-1056)</name>
    <name type="common">Yeast</name>
    <name type="synonym">Ashbya gossypii</name>
    <dbReference type="NCBI Taxonomy" id="284811"/>
    <lineage>
        <taxon>Eukaryota</taxon>
        <taxon>Fungi</taxon>
        <taxon>Dikarya</taxon>
        <taxon>Ascomycota</taxon>
        <taxon>Saccharomycotina</taxon>
        <taxon>Saccharomycetes</taxon>
        <taxon>Saccharomycetales</taxon>
        <taxon>Saccharomycetaceae</taxon>
        <taxon>Eremothecium</taxon>
    </lineage>
</organism>
<keyword evidence="7" id="KW-1185">Reference proteome</keyword>
<dbReference type="InterPro" id="IPR027417">
    <property type="entry name" value="P-loop_NTPase"/>
</dbReference>
<accession>Q754B8</accession>
<dbReference type="GO" id="GO:0006357">
    <property type="term" value="P:regulation of transcription by RNA polymerase II"/>
    <property type="evidence" value="ECO:0000318"/>
    <property type="project" value="GO_Central"/>
</dbReference>
<sequence>MDTSQAVEVTGLSYKFPHAEEESLTDVNLVLPWRKRMLLCGSNGAGKSTLLKLLSGKHLCRSGNIRVDGRDPFAPANTADPADVMVTAYLGTEWCHMAIVHRDIGVQELLDSIGLQHFRERGTELLRILDVDLRWRMHRLSDGQKRRVQLCMGLLKPFKLLLLDEVTVDLDVVARTKLLHFLRLETERRECSIIYATHIFDGLADWPDRVVHIAHGRVLADLDVARDVSFAADRTDVVEAAGRVRIGHVRSLHPLALAWLARDEGKMASE</sequence>
<evidence type="ECO:0000313" key="7">
    <source>
        <dbReference type="Proteomes" id="UP000000591"/>
    </source>
</evidence>
<dbReference type="PANTHER" id="PTHR43158:SF2">
    <property type="entry name" value="SKFA PEPTIDE EXPORT ATP-BINDING PROTEIN SKFE"/>
    <property type="match status" value="1"/>
</dbReference>
<dbReference type="Pfam" id="PF00005">
    <property type="entry name" value="ABC_tran"/>
    <property type="match status" value="1"/>
</dbReference>
<evidence type="ECO:0000256" key="3">
    <source>
        <dbReference type="ARBA" id="ARBA00022741"/>
    </source>
</evidence>
<keyword evidence="4" id="KW-0067">ATP-binding</keyword>
<dbReference type="FunCoup" id="Q754B8">
    <property type="interactions" value="445"/>
</dbReference>
<dbReference type="SUPFAM" id="SSF52540">
    <property type="entry name" value="P-loop containing nucleoside triphosphate hydrolases"/>
    <property type="match status" value="1"/>
</dbReference>
<dbReference type="GeneID" id="4621951"/>
<dbReference type="InterPro" id="IPR003439">
    <property type="entry name" value="ABC_transporter-like_ATP-bd"/>
</dbReference>
<dbReference type="OrthoDB" id="6512918at2759"/>
<dbReference type="GO" id="GO:0030014">
    <property type="term" value="C:CCR4-NOT complex"/>
    <property type="evidence" value="ECO:0000318"/>
    <property type="project" value="GO_Central"/>
</dbReference>